<evidence type="ECO:0000256" key="2">
    <source>
        <dbReference type="ARBA" id="ARBA00009347"/>
    </source>
</evidence>
<evidence type="ECO:0000259" key="8">
    <source>
        <dbReference type="Pfam" id="PF02771"/>
    </source>
</evidence>
<dbReference type="EC" id="1.-.-.-" evidence="9"/>
<comment type="similarity">
    <text evidence="2 5">Belongs to the acyl-CoA dehydrogenase family.</text>
</comment>
<dbReference type="InterPro" id="IPR036250">
    <property type="entry name" value="AcylCo_DH-like_C"/>
</dbReference>
<dbReference type="GO" id="GO:0050660">
    <property type="term" value="F:flavin adenine dinucleotide binding"/>
    <property type="evidence" value="ECO:0007669"/>
    <property type="project" value="InterPro"/>
</dbReference>
<evidence type="ECO:0000259" key="6">
    <source>
        <dbReference type="Pfam" id="PF00441"/>
    </source>
</evidence>
<dbReference type="PANTHER" id="PTHR43884:SF19">
    <property type="entry name" value="ACYL-COA DEHYDROGENASE FADE4-RELATED"/>
    <property type="match status" value="1"/>
</dbReference>
<feature type="domain" description="Acyl-CoA dehydrogenase/oxidase N-terminal" evidence="8">
    <location>
        <begin position="24"/>
        <end position="116"/>
    </location>
</feature>
<accession>A0AB39QJJ8</accession>
<dbReference type="EMBL" id="CP163441">
    <property type="protein sequence ID" value="XDQ41453.1"/>
    <property type="molecule type" value="Genomic_DNA"/>
</dbReference>
<keyword evidence="3 5" id="KW-0285">Flavoprotein</keyword>
<gene>
    <name evidence="9" type="ORF">AB5J52_03700</name>
</gene>
<dbReference type="InterPro" id="IPR006091">
    <property type="entry name" value="Acyl-CoA_Oxase/DH_mid-dom"/>
</dbReference>
<dbReference type="Pfam" id="PF02771">
    <property type="entry name" value="Acyl-CoA_dh_N"/>
    <property type="match status" value="1"/>
</dbReference>
<evidence type="ECO:0000256" key="3">
    <source>
        <dbReference type="ARBA" id="ARBA00022630"/>
    </source>
</evidence>
<dbReference type="CDD" id="cd00567">
    <property type="entry name" value="ACAD"/>
    <property type="match status" value="1"/>
</dbReference>
<name>A0AB39QJJ8_9ACTN</name>
<dbReference type="GO" id="GO:0003995">
    <property type="term" value="F:acyl-CoA dehydrogenase activity"/>
    <property type="evidence" value="ECO:0007669"/>
    <property type="project" value="TreeGrafter"/>
</dbReference>
<dbReference type="GO" id="GO:0005886">
    <property type="term" value="C:plasma membrane"/>
    <property type="evidence" value="ECO:0007669"/>
    <property type="project" value="TreeGrafter"/>
</dbReference>
<dbReference type="Pfam" id="PF00441">
    <property type="entry name" value="Acyl-CoA_dh_1"/>
    <property type="match status" value="1"/>
</dbReference>
<comment type="cofactor">
    <cofactor evidence="1 5">
        <name>FAD</name>
        <dbReference type="ChEBI" id="CHEBI:57692"/>
    </cofactor>
</comment>
<sequence>MTATRTGAGIAAALDEALGPLDETARRSVELDENDQFPADFCARLDGLGLSAYYVPTEWGGALSDHEEMIRLWRIVARRDISALTAHAKTYLGVAPIWIAGNPEQARATADAVMSGSPVAWALSEPEHGADLLSGSVTATAEPDGYRVDGVKWPINNATRSSHVTLLARTGQEGSGRGQSLFLVDKSALPSGTWRTLPKVLTHGIRGIDISGIEFDSALLPADALLGPEGSGLETVLLALQLTRTMCTAISLGAGEHALRLAARFVGARIIQKRPLAERPFPASVLARSAGLLTATEATALVAARSIHSLTAEMSVTSAAAKALAPTLVDATLGELAELLGARSFLSDVYEYGAFQKVWRDHQIVAVFDGSTPVNRAAVVQQFPKLVRGFATGTVDAAGLAEAVSVGGPVRPVDRGALTMVSRQGCSVVQALPALVESIGSRPAPTGLADQAVALGAMADYLHSQMADVAPAARPAMAAYELAAAYELCYAGAACLHLWATGASEHAAEPLWQDGLWVRAALRALLARLAAVLRVPLPVAAPGDDRLDGALARLIVDAATTGAPVTPFGAPAPRTFQQGKDSRER</sequence>
<evidence type="ECO:0000256" key="4">
    <source>
        <dbReference type="ARBA" id="ARBA00022827"/>
    </source>
</evidence>
<feature type="domain" description="Acyl-CoA dehydrogenase/oxidase C-terminal" evidence="6">
    <location>
        <begin position="230"/>
        <end position="381"/>
    </location>
</feature>
<dbReference type="InterPro" id="IPR009075">
    <property type="entry name" value="AcylCo_DH/oxidase_C"/>
</dbReference>
<organism evidence="9">
    <name type="scientific">Streptomyces sp. R39</name>
    <dbReference type="NCBI Taxonomy" id="3238631"/>
    <lineage>
        <taxon>Bacteria</taxon>
        <taxon>Bacillati</taxon>
        <taxon>Actinomycetota</taxon>
        <taxon>Actinomycetes</taxon>
        <taxon>Kitasatosporales</taxon>
        <taxon>Streptomycetaceae</taxon>
        <taxon>Streptomyces</taxon>
    </lineage>
</organism>
<dbReference type="Gene3D" id="1.10.540.10">
    <property type="entry name" value="Acyl-CoA dehydrogenase/oxidase, N-terminal domain"/>
    <property type="match status" value="1"/>
</dbReference>
<dbReference type="PANTHER" id="PTHR43884">
    <property type="entry name" value="ACYL-COA DEHYDROGENASE"/>
    <property type="match status" value="1"/>
</dbReference>
<evidence type="ECO:0000256" key="1">
    <source>
        <dbReference type="ARBA" id="ARBA00001974"/>
    </source>
</evidence>
<keyword evidence="5 9" id="KW-0560">Oxidoreductase</keyword>
<protein>
    <submittedName>
        <fullName evidence="9">Acyl-CoA dehydrogenase family protein</fullName>
        <ecNumber evidence="9">1.-.-.-</ecNumber>
    </submittedName>
</protein>
<feature type="domain" description="Acyl-CoA oxidase/dehydrogenase middle" evidence="7">
    <location>
        <begin position="120"/>
        <end position="217"/>
    </location>
</feature>
<dbReference type="InterPro" id="IPR009100">
    <property type="entry name" value="AcylCoA_DH/oxidase_NM_dom_sf"/>
</dbReference>
<dbReference type="Pfam" id="PF02770">
    <property type="entry name" value="Acyl-CoA_dh_M"/>
    <property type="match status" value="1"/>
</dbReference>
<reference evidence="9" key="1">
    <citation type="submission" date="2024-07" db="EMBL/GenBank/DDBJ databases">
        <authorList>
            <person name="Yu S.T."/>
        </authorList>
    </citation>
    <scope>NUCLEOTIDE SEQUENCE</scope>
    <source>
        <strain evidence="9">R39</strain>
    </source>
</reference>
<evidence type="ECO:0000259" key="7">
    <source>
        <dbReference type="Pfam" id="PF02770"/>
    </source>
</evidence>
<evidence type="ECO:0000256" key="5">
    <source>
        <dbReference type="RuleBase" id="RU362125"/>
    </source>
</evidence>
<dbReference type="RefSeq" id="WP_369221104.1">
    <property type="nucleotide sequence ID" value="NZ_CP163441.1"/>
</dbReference>
<dbReference type="InterPro" id="IPR046373">
    <property type="entry name" value="Acyl-CoA_Oxase/DH_mid-dom_sf"/>
</dbReference>
<dbReference type="InterPro" id="IPR013786">
    <property type="entry name" value="AcylCoA_DH/ox_N"/>
</dbReference>
<dbReference type="Gene3D" id="1.20.140.10">
    <property type="entry name" value="Butyryl-CoA Dehydrogenase, subunit A, domain 3"/>
    <property type="match status" value="1"/>
</dbReference>
<dbReference type="SUPFAM" id="SSF56645">
    <property type="entry name" value="Acyl-CoA dehydrogenase NM domain-like"/>
    <property type="match status" value="1"/>
</dbReference>
<dbReference type="SUPFAM" id="SSF47203">
    <property type="entry name" value="Acyl-CoA dehydrogenase C-terminal domain-like"/>
    <property type="match status" value="1"/>
</dbReference>
<proteinExistence type="inferred from homology"/>
<dbReference type="Gene3D" id="2.40.110.10">
    <property type="entry name" value="Butyryl-CoA Dehydrogenase, subunit A, domain 2"/>
    <property type="match status" value="1"/>
</dbReference>
<dbReference type="AlphaFoldDB" id="A0AB39QJJ8"/>
<keyword evidence="4 5" id="KW-0274">FAD</keyword>
<evidence type="ECO:0000313" key="9">
    <source>
        <dbReference type="EMBL" id="XDQ41453.1"/>
    </source>
</evidence>
<dbReference type="InterPro" id="IPR037069">
    <property type="entry name" value="AcylCoA_DH/ox_N_sf"/>
</dbReference>